<evidence type="ECO:0000313" key="2">
    <source>
        <dbReference type="Proteomes" id="UP001218218"/>
    </source>
</evidence>
<gene>
    <name evidence="1" type="ORF">DFH08DRAFT_873653</name>
</gene>
<dbReference type="AlphaFoldDB" id="A0AAD7ENA3"/>
<name>A0AAD7ENA3_9AGAR</name>
<keyword evidence="2" id="KW-1185">Reference proteome</keyword>
<dbReference type="InterPro" id="IPR009097">
    <property type="entry name" value="Cyclic_Pdiesterase"/>
</dbReference>
<dbReference type="Proteomes" id="UP001218218">
    <property type="component" value="Unassembled WGS sequence"/>
</dbReference>
<dbReference type="SUPFAM" id="SSF55144">
    <property type="entry name" value="LigT-like"/>
    <property type="match status" value="1"/>
</dbReference>
<protein>
    <submittedName>
        <fullName evidence="1">Uncharacterized protein</fullName>
    </submittedName>
</protein>
<dbReference type="EMBL" id="JARIHO010000024">
    <property type="protein sequence ID" value="KAJ7342837.1"/>
    <property type="molecule type" value="Genomic_DNA"/>
</dbReference>
<organism evidence="1 2">
    <name type="scientific">Mycena albidolilacea</name>
    <dbReference type="NCBI Taxonomy" id="1033008"/>
    <lineage>
        <taxon>Eukaryota</taxon>
        <taxon>Fungi</taxon>
        <taxon>Dikarya</taxon>
        <taxon>Basidiomycota</taxon>
        <taxon>Agaricomycotina</taxon>
        <taxon>Agaricomycetes</taxon>
        <taxon>Agaricomycetidae</taxon>
        <taxon>Agaricales</taxon>
        <taxon>Marasmiineae</taxon>
        <taxon>Mycenaceae</taxon>
        <taxon>Mycena</taxon>
    </lineage>
</organism>
<evidence type="ECO:0000313" key="1">
    <source>
        <dbReference type="EMBL" id="KAJ7342837.1"/>
    </source>
</evidence>
<comment type="caution">
    <text evidence="1">The sequence shown here is derived from an EMBL/GenBank/DDBJ whole genome shotgun (WGS) entry which is preliminary data.</text>
</comment>
<proteinExistence type="predicted"/>
<reference evidence="1" key="1">
    <citation type="submission" date="2023-03" db="EMBL/GenBank/DDBJ databases">
        <title>Massive genome expansion in bonnet fungi (Mycena s.s.) driven by repeated elements and novel gene families across ecological guilds.</title>
        <authorList>
            <consortium name="Lawrence Berkeley National Laboratory"/>
            <person name="Harder C.B."/>
            <person name="Miyauchi S."/>
            <person name="Viragh M."/>
            <person name="Kuo A."/>
            <person name="Thoen E."/>
            <person name="Andreopoulos B."/>
            <person name="Lu D."/>
            <person name="Skrede I."/>
            <person name="Drula E."/>
            <person name="Henrissat B."/>
            <person name="Morin E."/>
            <person name="Kohler A."/>
            <person name="Barry K."/>
            <person name="LaButti K."/>
            <person name="Morin E."/>
            <person name="Salamov A."/>
            <person name="Lipzen A."/>
            <person name="Mereny Z."/>
            <person name="Hegedus B."/>
            <person name="Baldrian P."/>
            <person name="Stursova M."/>
            <person name="Weitz H."/>
            <person name="Taylor A."/>
            <person name="Grigoriev I.V."/>
            <person name="Nagy L.G."/>
            <person name="Martin F."/>
            <person name="Kauserud H."/>
        </authorList>
    </citation>
    <scope>NUCLEOTIDE SEQUENCE</scope>
    <source>
        <strain evidence="1">CBHHK002</strain>
    </source>
</reference>
<accession>A0AAD7ENA3</accession>
<sequence>MRTQNPTYDGLTIQFTLSQHRKLQWINDLRDGLYPGHDPAHVTVFPVFSIEQEKWLDLLNKLAEVAAGMGPFFLTECGMCHRNDWVAIRLCDEENPGGNRCMAVMKELKYLIPDVYRVNEPHITVYRGRSTGTYVPYFGEWLGTPGIRKRVKAMVDGYAHERWGDRLAVRATGLQILQHRKVVDSFKFSCPG</sequence>